<name>A0A6J5RRN7_9CAUD</name>
<dbReference type="EMBL" id="LR797252">
    <property type="protein sequence ID" value="CAB4196947.1"/>
    <property type="molecule type" value="Genomic_DNA"/>
</dbReference>
<protein>
    <submittedName>
        <fullName evidence="1">Uncharacterized protein</fullName>
    </submittedName>
</protein>
<evidence type="ECO:0000313" key="1">
    <source>
        <dbReference type="EMBL" id="CAB4196947.1"/>
    </source>
</evidence>
<proteinExistence type="predicted"/>
<accession>A0A6J5RRN7</accession>
<reference evidence="1" key="1">
    <citation type="submission" date="2020-05" db="EMBL/GenBank/DDBJ databases">
        <authorList>
            <person name="Chiriac C."/>
            <person name="Salcher M."/>
            <person name="Ghai R."/>
            <person name="Kavagutti S V."/>
        </authorList>
    </citation>
    <scope>NUCLEOTIDE SEQUENCE</scope>
</reference>
<organism evidence="1">
    <name type="scientific">uncultured Caudovirales phage</name>
    <dbReference type="NCBI Taxonomy" id="2100421"/>
    <lineage>
        <taxon>Viruses</taxon>
        <taxon>Duplodnaviria</taxon>
        <taxon>Heunggongvirae</taxon>
        <taxon>Uroviricota</taxon>
        <taxon>Caudoviricetes</taxon>
        <taxon>Peduoviridae</taxon>
        <taxon>Maltschvirus</taxon>
        <taxon>Maltschvirus maltsch</taxon>
    </lineage>
</organism>
<sequence length="102" mass="11806">MPRPKFITEKDILRWSDNIDTDPTFPKALASVPIIKEVCFAGLYLAEQLEKINCPDFLITRIQDFAGRLSFGRDPWDVSQEVLEKYKNNELLFEEDADAIKN</sequence>
<gene>
    <name evidence="1" type="ORF">UFOVP1290_467</name>
</gene>